<evidence type="ECO:0000256" key="1">
    <source>
        <dbReference type="ARBA" id="ARBA00023015"/>
    </source>
</evidence>
<dbReference type="InterPro" id="IPR011991">
    <property type="entry name" value="ArsR-like_HTH"/>
</dbReference>
<dbReference type="InterPro" id="IPR019887">
    <property type="entry name" value="Tscrpt_reg_AsnC/Lrp_C"/>
</dbReference>
<dbReference type="Pfam" id="PF01037">
    <property type="entry name" value="AsnC_trans_reg"/>
    <property type="match status" value="1"/>
</dbReference>
<dbReference type="Gene3D" id="1.10.10.10">
    <property type="entry name" value="Winged helix-like DNA-binding domain superfamily/Winged helix DNA-binding domain"/>
    <property type="match status" value="2"/>
</dbReference>
<dbReference type="SUPFAM" id="SSF46785">
    <property type="entry name" value="Winged helix' DNA-binding domain"/>
    <property type="match status" value="1"/>
</dbReference>
<dbReference type="PANTHER" id="PTHR30154:SF34">
    <property type="entry name" value="TRANSCRIPTIONAL REGULATOR AZLB"/>
    <property type="match status" value="1"/>
</dbReference>
<dbReference type="Pfam" id="PF13412">
    <property type="entry name" value="HTH_24"/>
    <property type="match status" value="1"/>
</dbReference>
<dbReference type="Gene3D" id="3.30.70.920">
    <property type="match status" value="1"/>
</dbReference>
<dbReference type="InterPro" id="IPR019888">
    <property type="entry name" value="Tscrpt_reg_AsnC-like"/>
</dbReference>
<dbReference type="CDD" id="cd00090">
    <property type="entry name" value="HTH_ARSR"/>
    <property type="match status" value="1"/>
</dbReference>
<accession>A0ABP7N3A6</accession>
<dbReference type="InterPro" id="IPR011008">
    <property type="entry name" value="Dimeric_a/b-barrel"/>
</dbReference>
<feature type="domain" description="Transcription regulator AsnC/Lrp ligand binding" evidence="4">
    <location>
        <begin position="244"/>
        <end position="313"/>
    </location>
</feature>
<evidence type="ECO:0000313" key="7">
    <source>
        <dbReference type="Proteomes" id="UP001501000"/>
    </source>
</evidence>
<protein>
    <submittedName>
        <fullName evidence="6">AsnC family transcriptional regulator</fullName>
    </submittedName>
</protein>
<dbReference type="InterPro" id="IPR036390">
    <property type="entry name" value="WH_DNA-bd_sf"/>
</dbReference>
<dbReference type="EMBL" id="BAABAJ010000022">
    <property type="protein sequence ID" value="GAA3935814.1"/>
    <property type="molecule type" value="Genomic_DNA"/>
</dbReference>
<dbReference type="SMART" id="SM00344">
    <property type="entry name" value="HTH_ASNC"/>
    <property type="match status" value="2"/>
</dbReference>
<evidence type="ECO:0000256" key="3">
    <source>
        <dbReference type="ARBA" id="ARBA00023163"/>
    </source>
</evidence>
<dbReference type="Pfam" id="PF13404">
    <property type="entry name" value="HTH_AsnC-type"/>
    <property type="match status" value="1"/>
</dbReference>
<dbReference type="InterPro" id="IPR036388">
    <property type="entry name" value="WH-like_DNA-bd_sf"/>
</dbReference>
<dbReference type="Proteomes" id="UP001501000">
    <property type="component" value="Unassembled WGS sequence"/>
</dbReference>
<proteinExistence type="predicted"/>
<feature type="domain" description="HTH asnC-type" evidence="5">
    <location>
        <begin position="9"/>
        <end position="47"/>
    </location>
</feature>
<keyword evidence="2" id="KW-0238">DNA-binding</keyword>
<evidence type="ECO:0000256" key="2">
    <source>
        <dbReference type="ARBA" id="ARBA00023125"/>
    </source>
</evidence>
<organism evidence="6 7">
    <name type="scientific">Streptomyces gulbargensis</name>
    <dbReference type="NCBI Taxonomy" id="364901"/>
    <lineage>
        <taxon>Bacteria</taxon>
        <taxon>Bacillati</taxon>
        <taxon>Actinomycetota</taxon>
        <taxon>Actinomycetes</taxon>
        <taxon>Kitasatosporales</taxon>
        <taxon>Streptomycetaceae</taxon>
        <taxon>Streptomyces</taxon>
    </lineage>
</organism>
<evidence type="ECO:0000259" key="5">
    <source>
        <dbReference type="Pfam" id="PF13404"/>
    </source>
</evidence>
<name>A0ABP7N3A6_9ACTN</name>
<gene>
    <name evidence="6" type="ORF">GCM10022244_50360</name>
</gene>
<keyword evidence="7" id="KW-1185">Reference proteome</keyword>
<evidence type="ECO:0000259" key="4">
    <source>
        <dbReference type="Pfam" id="PF01037"/>
    </source>
</evidence>
<sequence length="335" mass="36834">MTGNDNAKDMDRRIAAALQLHGRAPWDQIAQVLDLPERTTARRGQRMLETGQVRVVGLLDTQLIGRPAPVLLRLRVETGHAWNIAESFCRLTETRTVLALLGTFDHFVEVIPESHDSLRTLLFDGMPPQVRSSSSHPVLRFYTGSHEWNTGTLTAAEESALRQPSRAPFGARRGEVRPHPDELRMAELLAQDGRMSTTRLAAELGVSQATASRRLSSLLEQDVIRIRADVAPSLFGLTTEALLWLNVDYRHLDTVGRTLAERPEVITLVSITGDYQICAHVAVRDPYHLQDFLTGVVGNLDGVGEIDVTVLLEVFKRGGFTVAAPKDGADAGPDA</sequence>
<evidence type="ECO:0000313" key="6">
    <source>
        <dbReference type="EMBL" id="GAA3935814.1"/>
    </source>
</evidence>
<reference evidence="7" key="1">
    <citation type="journal article" date="2019" name="Int. J. Syst. Evol. Microbiol.">
        <title>The Global Catalogue of Microorganisms (GCM) 10K type strain sequencing project: providing services to taxonomists for standard genome sequencing and annotation.</title>
        <authorList>
            <consortium name="The Broad Institute Genomics Platform"/>
            <consortium name="The Broad Institute Genome Sequencing Center for Infectious Disease"/>
            <person name="Wu L."/>
            <person name="Ma J."/>
        </authorList>
    </citation>
    <scope>NUCLEOTIDE SEQUENCE [LARGE SCALE GENOMIC DNA]</scope>
    <source>
        <strain evidence="7">JCM 16956</strain>
    </source>
</reference>
<dbReference type="InterPro" id="IPR000485">
    <property type="entry name" value="AsnC-type_HTH_dom"/>
</dbReference>
<comment type="caution">
    <text evidence="6">The sequence shown here is derived from an EMBL/GenBank/DDBJ whole genome shotgun (WGS) entry which is preliminary data.</text>
</comment>
<keyword evidence="3" id="KW-0804">Transcription</keyword>
<dbReference type="PANTHER" id="PTHR30154">
    <property type="entry name" value="LEUCINE-RESPONSIVE REGULATORY PROTEIN"/>
    <property type="match status" value="1"/>
</dbReference>
<keyword evidence="1" id="KW-0805">Transcription regulation</keyword>
<dbReference type="SUPFAM" id="SSF54909">
    <property type="entry name" value="Dimeric alpha+beta barrel"/>
    <property type="match status" value="1"/>
</dbReference>